<dbReference type="Gene3D" id="3.40.1740.10">
    <property type="entry name" value="VC0467-like"/>
    <property type="match status" value="1"/>
</dbReference>
<gene>
    <name evidence="3" type="ORF">ACFP85_12215</name>
</gene>
<evidence type="ECO:0000313" key="4">
    <source>
        <dbReference type="Proteomes" id="UP001596364"/>
    </source>
</evidence>
<dbReference type="Proteomes" id="UP001596364">
    <property type="component" value="Unassembled WGS sequence"/>
</dbReference>
<accession>A0ABW1XLT1</accession>
<dbReference type="Pfam" id="PF02622">
    <property type="entry name" value="DUF179"/>
    <property type="match status" value="1"/>
</dbReference>
<evidence type="ECO:0000256" key="2">
    <source>
        <dbReference type="HAMAP-Rule" id="MF_00758"/>
    </source>
</evidence>
<dbReference type="PANTHER" id="PTHR30327:SF1">
    <property type="entry name" value="UPF0301 PROTEIN YQGE"/>
    <property type="match status" value="1"/>
</dbReference>
<dbReference type="HAMAP" id="MF_00758">
    <property type="entry name" value="UPF0301"/>
    <property type="match status" value="1"/>
</dbReference>
<dbReference type="InterPro" id="IPR003774">
    <property type="entry name" value="AlgH-like"/>
</dbReference>
<keyword evidence="4" id="KW-1185">Reference proteome</keyword>
<organism evidence="3 4">
    <name type="scientific">Pseudobowmanella zhangzhouensis</name>
    <dbReference type="NCBI Taxonomy" id="1537679"/>
    <lineage>
        <taxon>Bacteria</taxon>
        <taxon>Pseudomonadati</taxon>
        <taxon>Pseudomonadota</taxon>
        <taxon>Gammaproteobacteria</taxon>
        <taxon>Alteromonadales</taxon>
        <taxon>Alteromonadaceae</taxon>
    </lineage>
</organism>
<comment type="similarity">
    <text evidence="1 2">Belongs to the UPF0301 (AlgH) family.</text>
</comment>
<evidence type="ECO:0000256" key="1">
    <source>
        <dbReference type="ARBA" id="ARBA00009600"/>
    </source>
</evidence>
<dbReference type="SUPFAM" id="SSF143456">
    <property type="entry name" value="VC0467-like"/>
    <property type="match status" value="1"/>
</dbReference>
<sequence length="184" mass="20307">MNSLENHFLIAMPSLQDAFFKRSLTYICEHNEQGAMGIVINQPAGMTVKELLHLTKIEGPIDQQRGEHLVMAGGPVNQERGFILHTPKPGYSSSLSLNSDIMVTTSRDILEDLATDNCPQNTIVALGYAGWSAGQLESEIQQNSWLIVEADTELLFETPVHLKWDKALHKLGIEPWQLASAGNA</sequence>
<evidence type="ECO:0000313" key="3">
    <source>
        <dbReference type="EMBL" id="MFC6440910.1"/>
    </source>
</evidence>
<dbReference type="Gene3D" id="3.30.70.1300">
    <property type="entry name" value="VC0467-like domains"/>
    <property type="match status" value="1"/>
</dbReference>
<protein>
    <recommendedName>
        <fullName evidence="2">UPF0301 protein ACFP85_12215</fullName>
    </recommendedName>
</protein>
<dbReference type="NCBIfam" id="NF001266">
    <property type="entry name" value="PRK00228.1-1"/>
    <property type="match status" value="1"/>
</dbReference>
<dbReference type="EMBL" id="JBHSUS010000001">
    <property type="protein sequence ID" value="MFC6440910.1"/>
    <property type="molecule type" value="Genomic_DNA"/>
</dbReference>
<dbReference type="PANTHER" id="PTHR30327">
    <property type="entry name" value="UNCHARACTERIZED PROTEIN YQGE"/>
    <property type="match status" value="1"/>
</dbReference>
<proteinExistence type="inferred from homology"/>
<comment type="caution">
    <text evidence="3">The sequence shown here is derived from an EMBL/GenBank/DDBJ whole genome shotgun (WGS) entry which is preliminary data.</text>
</comment>
<name>A0ABW1XLT1_9ALTE</name>
<dbReference type="RefSeq" id="WP_131258902.1">
    <property type="nucleotide sequence ID" value="NZ_JBHSUS010000001.1"/>
</dbReference>
<reference evidence="4" key="1">
    <citation type="journal article" date="2019" name="Int. J. Syst. Evol. Microbiol.">
        <title>The Global Catalogue of Microorganisms (GCM) 10K type strain sequencing project: providing services to taxonomists for standard genome sequencing and annotation.</title>
        <authorList>
            <consortium name="The Broad Institute Genomics Platform"/>
            <consortium name="The Broad Institute Genome Sequencing Center for Infectious Disease"/>
            <person name="Wu L."/>
            <person name="Ma J."/>
        </authorList>
    </citation>
    <scope>NUCLEOTIDE SEQUENCE [LARGE SCALE GENOMIC DNA]</scope>
    <source>
        <strain evidence="4">CGMCC 1.16031</strain>
    </source>
</reference>